<dbReference type="InterPro" id="IPR000297">
    <property type="entry name" value="PPIase_PpiC"/>
</dbReference>
<keyword evidence="3" id="KW-0574">Periplasm</keyword>
<name>A0ABT8YF20_9SPHN</name>
<evidence type="ECO:0000256" key="3">
    <source>
        <dbReference type="ARBA" id="ARBA00022764"/>
    </source>
</evidence>
<sequence length="428" mass="46498">MSAVSAQEQAEAPDNDPLNLPANVALLGHNDPTVRKATAIVNGAIITDTDVDQRLGLVLAASPQAISPEERARLRLQVLSNLIDETLQIQEAAANKITVERAEIQQTYVRVGTQFKKNPTEFADFLKEKGSSEASMKRQIEGEVAWRRLLGRQVEPFVSVSDDEVRQVIDRLKASKGAQEFHVGEIYLAAPLGNEAPVMANANRIVDQIRKGASFVAYAHEYSEASTKAVGGDLGWVRAEQLPDALAAAVQQMPTSAVSDPIAVPGGVSIIALIDKRQVLTTDPRDTVLALKQISIHVDPGASKEQAQPKITAFADQLKTLKGCGDVAGIATKIGAEVIDNDSLRVRELPPQLQDVMLNLRVGEATPPFGSSADGIIRALVVCGRDEPQDANLPTFEQVQSQMEEARVNLRARRYLRDLRRDAVIDYR</sequence>
<protein>
    <recommendedName>
        <fullName evidence="1">Parvulin-like PPIase</fullName>
    </recommendedName>
    <alternativeName>
        <fullName evidence="7">Peptidyl-prolyl cis-trans isomerase plp</fullName>
    </alternativeName>
    <alternativeName>
        <fullName evidence="8">Rotamase plp</fullName>
    </alternativeName>
</protein>
<dbReference type="InterPro" id="IPR046357">
    <property type="entry name" value="PPIase_dom_sf"/>
</dbReference>
<proteinExistence type="predicted"/>
<gene>
    <name evidence="11" type="ORF">Q4F19_21230</name>
</gene>
<dbReference type="SUPFAM" id="SSF54534">
    <property type="entry name" value="FKBP-like"/>
    <property type="match status" value="2"/>
</dbReference>
<dbReference type="Gene3D" id="3.10.50.40">
    <property type="match status" value="1"/>
</dbReference>
<dbReference type="Pfam" id="PF09312">
    <property type="entry name" value="SurA_N"/>
    <property type="match status" value="1"/>
</dbReference>
<evidence type="ECO:0000313" key="11">
    <source>
        <dbReference type="EMBL" id="MDO6416921.1"/>
    </source>
</evidence>
<evidence type="ECO:0000256" key="1">
    <source>
        <dbReference type="ARBA" id="ARBA00018370"/>
    </source>
</evidence>
<dbReference type="Proteomes" id="UP001169764">
    <property type="component" value="Unassembled WGS sequence"/>
</dbReference>
<dbReference type="Gene3D" id="1.10.4030.10">
    <property type="entry name" value="Porin chaperone SurA, peptide-binding domain"/>
    <property type="match status" value="1"/>
</dbReference>
<dbReference type="PANTHER" id="PTHR47637">
    <property type="entry name" value="CHAPERONE SURA"/>
    <property type="match status" value="1"/>
</dbReference>
<evidence type="ECO:0000256" key="8">
    <source>
        <dbReference type="ARBA" id="ARBA00031484"/>
    </source>
</evidence>
<evidence type="ECO:0000256" key="6">
    <source>
        <dbReference type="ARBA" id="ARBA00023235"/>
    </source>
</evidence>
<keyword evidence="12" id="KW-1185">Reference proteome</keyword>
<dbReference type="InterPro" id="IPR027304">
    <property type="entry name" value="Trigger_fact/SurA_dom_sf"/>
</dbReference>
<evidence type="ECO:0000256" key="2">
    <source>
        <dbReference type="ARBA" id="ARBA00022729"/>
    </source>
</evidence>
<evidence type="ECO:0000313" key="12">
    <source>
        <dbReference type="Proteomes" id="UP001169764"/>
    </source>
</evidence>
<accession>A0ABT8YF20</accession>
<feature type="domain" description="PpiC" evidence="10">
    <location>
        <begin position="178"/>
        <end position="275"/>
    </location>
</feature>
<organism evidence="11 12">
    <name type="scientific">Sphingomonas natans</name>
    <dbReference type="NCBI Taxonomy" id="3063330"/>
    <lineage>
        <taxon>Bacteria</taxon>
        <taxon>Pseudomonadati</taxon>
        <taxon>Pseudomonadota</taxon>
        <taxon>Alphaproteobacteria</taxon>
        <taxon>Sphingomonadales</taxon>
        <taxon>Sphingomonadaceae</taxon>
        <taxon>Sphingomonas</taxon>
    </lineage>
</organism>
<dbReference type="Pfam" id="PF00639">
    <property type="entry name" value="Rotamase"/>
    <property type="match status" value="1"/>
</dbReference>
<keyword evidence="6 9" id="KW-0413">Isomerase</keyword>
<dbReference type="EMBL" id="JAUOTP010000013">
    <property type="protein sequence ID" value="MDO6416921.1"/>
    <property type="molecule type" value="Genomic_DNA"/>
</dbReference>
<keyword evidence="5" id="KW-0143">Chaperone</keyword>
<dbReference type="InterPro" id="IPR050280">
    <property type="entry name" value="OMP_Chaperone_SurA"/>
</dbReference>
<evidence type="ECO:0000256" key="5">
    <source>
        <dbReference type="ARBA" id="ARBA00023186"/>
    </source>
</evidence>
<keyword evidence="4 9" id="KW-0697">Rotamase</keyword>
<dbReference type="SUPFAM" id="SSF109998">
    <property type="entry name" value="Triger factor/SurA peptide-binding domain-like"/>
    <property type="match status" value="1"/>
</dbReference>
<evidence type="ECO:0000256" key="7">
    <source>
        <dbReference type="ARBA" id="ARBA00030642"/>
    </source>
</evidence>
<evidence type="ECO:0000256" key="9">
    <source>
        <dbReference type="PROSITE-ProRule" id="PRU00278"/>
    </source>
</evidence>
<evidence type="ECO:0000256" key="4">
    <source>
        <dbReference type="ARBA" id="ARBA00023110"/>
    </source>
</evidence>
<evidence type="ECO:0000259" key="10">
    <source>
        <dbReference type="PROSITE" id="PS50198"/>
    </source>
</evidence>
<dbReference type="GO" id="GO:0003755">
    <property type="term" value="F:peptidyl-prolyl cis-trans isomerase activity"/>
    <property type="evidence" value="ECO:0007669"/>
    <property type="project" value="UniProtKB-EC"/>
</dbReference>
<dbReference type="PANTHER" id="PTHR47637:SF1">
    <property type="entry name" value="CHAPERONE SURA"/>
    <property type="match status" value="1"/>
</dbReference>
<keyword evidence="2" id="KW-0732">Signal</keyword>
<dbReference type="InterPro" id="IPR015391">
    <property type="entry name" value="SurA_N"/>
</dbReference>
<comment type="caution">
    <text evidence="11">The sequence shown here is derived from an EMBL/GenBank/DDBJ whole genome shotgun (WGS) entry which is preliminary data.</text>
</comment>
<dbReference type="PROSITE" id="PS50198">
    <property type="entry name" value="PPIC_PPIASE_2"/>
    <property type="match status" value="1"/>
</dbReference>
<reference evidence="11" key="1">
    <citation type="submission" date="2023-07" db="EMBL/GenBank/DDBJ databases">
        <authorList>
            <person name="Kim M."/>
        </authorList>
    </citation>
    <scope>NUCLEOTIDE SEQUENCE</scope>
    <source>
        <strain evidence="11">BIUV-7</strain>
    </source>
</reference>